<name>A0A843XTY3_COLES</name>
<keyword evidence="3" id="KW-1185">Reference proteome</keyword>
<dbReference type="AlphaFoldDB" id="A0A843XTY3"/>
<evidence type="ECO:0000313" key="2">
    <source>
        <dbReference type="EMBL" id="MQM23538.1"/>
    </source>
</evidence>
<sequence length="148" mass="16130">MGRLIVYVISFGQQDEILVVDKYHWLGWRGLLPVLRGYQDSSLYCLGDGFGNSCVSCSSRLGNLALMELDGKLAAVKILSWRQHRVPLTHVGGNPLAAKFFSSKKRSYMLSGVDKVPCGVDTSSLSQKKNSEEMASGVDKVPCGVDTS</sequence>
<protein>
    <submittedName>
        <fullName evidence="2">Uncharacterized protein</fullName>
    </submittedName>
</protein>
<accession>A0A843XTY3</accession>
<organism evidence="2 3">
    <name type="scientific">Colocasia esculenta</name>
    <name type="common">Wild taro</name>
    <name type="synonym">Arum esculentum</name>
    <dbReference type="NCBI Taxonomy" id="4460"/>
    <lineage>
        <taxon>Eukaryota</taxon>
        <taxon>Viridiplantae</taxon>
        <taxon>Streptophyta</taxon>
        <taxon>Embryophyta</taxon>
        <taxon>Tracheophyta</taxon>
        <taxon>Spermatophyta</taxon>
        <taxon>Magnoliopsida</taxon>
        <taxon>Liliopsida</taxon>
        <taxon>Araceae</taxon>
        <taxon>Aroideae</taxon>
        <taxon>Colocasieae</taxon>
        <taxon>Colocasia</taxon>
    </lineage>
</organism>
<evidence type="ECO:0000313" key="3">
    <source>
        <dbReference type="Proteomes" id="UP000652761"/>
    </source>
</evidence>
<dbReference type="Proteomes" id="UP000652761">
    <property type="component" value="Unassembled WGS sequence"/>
</dbReference>
<proteinExistence type="predicted"/>
<feature type="region of interest" description="Disordered" evidence="1">
    <location>
        <begin position="124"/>
        <end position="148"/>
    </location>
</feature>
<reference evidence="2" key="1">
    <citation type="submission" date="2017-07" db="EMBL/GenBank/DDBJ databases">
        <title>Taro Niue Genome Assembly and Annotation.</title>
        <authorList>
            <person name="Atibalentja N."/>
            <person name="Keating K."/>
            <person name="Fields C.J."/>
        </authorList>
    </citation>
    <scope>NUCLEOTIDE SEQUENCE</scope>
    <source>
        <strain evidence="2">Niue_2</strain>
        <tissue evidence="2">Leaf</tissue>
    </source>
</reference>
<gene>
    <name evidence="2" type="ORF">Taro_056603</name>
</gene>
<evidence type="ECO:0000256" key="1">
    <source>
        <dbReference type="SAM" id="MobiDB-lite"/>
    </source>
</evidence>
<comment type="caution">
    <text evidence="2">The sequence shown here is derived from an EMBL/GenBank/DDBJ whole genome shotgun (WGS) entry which is preliminary data.</text>
</comment>
<dbReference type="EMBL" id="NMUH01016750">
    <property type="protein sequence ID" value="MQM23538.1"/>
    <property type="molecule type" value="Genomic_DNA"/>
</dbReference>